<dbReference type="InterPro" id="IPR045379">
    <property type="entry name" value="Crinkler_N"/>
</dbReference>
<comment type="subcellular location">
    <subcellularLocation>
        <location evidence="1">Host cell</location>
    </subcellularLocation>
    <subcellularLocation>
        <location evidence="2">Secreted</location>
    </subcellularLocation>
</comment>
<evidence type="ECO:0000256" key="2">
    <source>
        <dbReference type="ARBA" id="ARBA00004613"/>
    </source>
</evidence>
<dbReference type="AlphaFoldDB" id="A0A8H3R4M0"/>
<accession>A0A8H3R4M0</accession>
<dbReference type="Pfam" id="PF20147">
    <property type="entry name" value="Crinkler"/>
    <property type="match status" value="1"/>
</dbReference>
<proteinExistence type="predicted"/>
<evidence type="ECO:0000259" key="4">
    <source>
        <dbReference type="Pfam" id="PF20147"/>
    </source>
</evidence>
<comment type="caution">
    <text evidence="5">The sequence shown here is derived from an EMBL/GenBank/DDBJ whole genome shotgun (WGS) entry which is preliminary data.</text>
</comment>
<gene>
    <name evidence="5" type="ORF">RCL2_002908200</name>
</gene>
<dbReference type="GO" id="GO:0005576">
    <property type="term" value="C:extracellular region"/>
    <property type="evidence" value="ECO:0007669"/>
    <property type="project" value="UniProtKB-SubCell"/>
</dbReference>
<dbReference type="Proteomes" id="UP000615446">
    <property type="component" value="Unassembled WGS sequence"/>
</dbReference>
<evidence type="ECO:0000256" key="1">
    <source>
        <dbReference type="ARBA" id="ARBA00004340"/>
    </source>
</evidence>
<sequence length="93" mass="10612">MLFCLILGDNIDERFEIGIETERTVSALQKAVEEEKKPAHDEIDIEQDLGGRLLEPDDEINNLFDQHDIKQISILVQSPPPATLKKQVLPLHR</sequence>
<reference evidence="5" key="1">
    <citation type="submission" date="2019-10" db="EMBL/GenBank/DDBJ databases">
        <title>Conservation and host-specific expression of non-tandemly repeated heterogenous ribosome RNA gene in arbuscular mycorrhizal fungi.</title>
        <authorList>
            <person name="Maeda T."/>
            <person name="Kobayashi Y."/>
            <person name="Nakagawa T."/>
            <person name="Ezawa T."/>
            <person name="Yamaguchi K."/>
            <person name="Bino T."/>
            <person name="Nishimoto Y."/>
            <person name="Shigenobu S."/>
            <person name="Kawaguchi M."/>
        </authorList>
    </citation>
    <scope>NUCLEOTIDE SEQUENCE</scope>
    <source>
        <strain evidence="5">HR1</strain>
    </source>
</reference>
<name>A0A8H3R4M0_9GLOM</name>
<evidence type="ECO:0000313" key="5">
    <source>
        <dbReference type="EMBL" id="GET02713.1"/>
    </source>
</evidence>
<feature type="domain" description="Crinkler effector protein N-terminal" evidence="4">
    <location>
        <begin position="2"/>
        <end position="44"/>
    </location>
</feature>
<evidence type="ECO:0000256" key="3">
    <source>
        <dbReference type="ARBA" id="ARBA00022525"/>
    </source>
</evidence>
<dbReference type="GO" id="GO:0043657">
    <property type="term" value="C:host cell"/>
    <property type="evidence" value="ECO:0007669"/>
    <property type="project" value="UniProtKB-SubCell"/>
</dbReference>
<protein>
    <recommendedName>
        <fullName evidence="4">Crinkler effector protein N-terminal domain-containing protein</fullName>
    </recommendedName>
</protein>
<dbReference type="EMBL" id="BLAL01000315">
    <property type="protein sequence ID" value="GET02713.1"/>
    <property type="molecule type" value="Genomic_DNA"/>
</dbReference>
<keyword evidence="3" id="KW-0964">Secreted</keyword>
<evidence type="ECO:0000313" key="6">
    <source>
        <dbReference type="Proteomes" id="UP000615446"/>
    </source>
</evidence>
<organism evidence="5 6">
    <name type="scientific">Rhizophagus clarus</name>
    <dbReference type="NCBI Taxonomy" id="94130"/>
    <lineage>
        <taxon>Eukaryota</taxon>
        <taxon>Fungi</taxon>
        <taxon>Fungi incertae sedis</taxon>
        <taxon>Mucoromycota</taxon>
        <taxon>Glomeromycotina</taxon>
        <taxon>Glomeromycetes</taxon>
        <taxon>Glomerales</taxon>
        <taxon>Glomeraceae</taxon>
        <taxon>Rhizophagus</taxon>
    </lineage>
</organism>